<proteinExistence type="predicted"/>
<evidence type="ECO:0000313" key="4">
    <source>
        <dbReference type="Proteomes" id="UP000481153"/>
    </source>
</evidence>
<dbReference type="VEuPathDB" id="FungiDB:AeMF1_008400"/>
<reference evidence="3 4" key="1">
    <citation type="submission" date="2019-07" db="EMBL/GenBank/DDBJ databases">
        <title>Genomics analysis of Aphanomyces spp. identifies a new class of oomycete effector associated with host adaptation.</title>
        <authorList>
            <person name="Gaulin E."/>
        </authorList>
    </citation>
    <scope>NUCLEOTIDE SEQUENCE [LARGE SCALE GENOMIC DNA]</scope>
    <source>
        <strain evidence="3 4">ATCC 201684</strain>
    </source>
</reference>
<feature type="domain" description="RING-type" evidence="2">
    <location>
        <begin position="171"/>
        <end position="209"/>
    </location>
</feature>
<comment type="caution">
    <text evidence="3">The sequence shown here is derived from an EMBL/GenBank/DDBJ whole genome shotgun (WGS) entry which is preliminary data.</text>
</comment>
<keyword evidence="4" id="KW-1185">Reference proteome</keyword>
<gene>
    <name evidence="3" type="ORF">Ae201684_002054</name>
</gene>
<organism evidence="3 4">
    <name type="scientific">Aphanomyces euteiches</name>
    <dbReference type="NCBI Taxonomy" id="100861"/>
    <lineage>
        <taxon>Eukaryota</taxon>
        <taxon>Sar</taxon>
        <taxon>Stramenopiles</taxon>
        <taxon>Oomycota</taxon>
        <taxon>Saprolegniomycetes</taxon>
        <taxon>Saprolegniales</taxon>
        <taxon>Verrucalvaceae</taxon>
        <taxon>Aphanomyces</taxon>
    </lineage>
</organism>
<protein>
    <recommendedName>
        <fullName evidence="2">RING-type domain-containing protein</fullName>
    </recommendedName>
</protein>
<keyword evidence="1" id="KW-0863">Zinc-finger</keyword>
<dbReference type="PROSITE" id="PS50089">
    <property type="entry name" value="ZF_RING_2"/>
    <property type="match status" value="1"/>
</dbReference>
<evidence type="ECO:0000256" key="1">
    <source>
        <dbReference type="PROSITE-ProRule" id="PRU00175"/>
    </source>
</evidence>
<dbReference type="AlphaFoldDB" id="A0A6G0XRL9"/>
<evidence type="ECO:0000313" key="3">
    <source>
        <dbReference type="EMBL" id="KAF0742990.1"/>
    </source>
</evidence>
<dbReference type="InterPro" id="IPR001841">
    <property type="entry name" value="Znf_RING"/>
</dbReference>
<keyword evidence="1" id="KW-0479">Metal-binding</keyword>
<dbReference type="InterPro" id="IPR013083">
    <property type="entry name" value="Znf_RING/FYVE/PHD"/>
</dbReference>
<dbReference type="Pfam" id="PF13639">
    <property type="entry name" value="zf-RING_2"/>
    <property type="match status" value="1"/>
</dbReference>
<keyword evidence="1" id="KW-0862">Zinc</keyword>
<dbReference type="EMBL" id="VJMJ01000022">
    <property type="protein sequence ID" value="KAF0742990.1"/>
    <property type="molecule type" value="Genomic_DNA"/>
</dbReference>
<accession>A0A6G0XRL9</accession>
<dbReference type="SMART" id="SM00184">
    <property type="entry name" value="RING"/>
    <property type="match status" value="1"/>
</dbReference>
<dbReference type="GO" id="GO:0008270">
    <property type="term" value="F:zinc ion binding"/>
    <property type="evidence" value="ECO:0007669"/>
    <property type="project" value="UniProtKB-KW"/>
</dbReference>
<dbReference type="Proteomes" id="UP000481153">
    <property type="component" value="Unassembled WGS sequence"/>
</dbReference>
<sequence length="215" mass="23713">MQPPFYSDGLFKAMTFAVTAASIPHRGSAPTLYTVVVGNKASGATITLTKTTDDFNKFGVNLCAALDLGHVCEATCPWFFAHIKASTRPKHNWCLPDAVAVERNLQTFDDLFRAVRSFLQSSANTTCHRATTRIPNVLFDFLFDHMDYIDPAVFAEPPPTKRRLSFQDFRCSLCSVPHSSDVTTLTCGHAFHDECILNELNKHMTCPSCAMAAAS</sequence>
<name>A0A6G0XRL9_9STRA</name>
<dbReference type="SUPFAM" id="SSF57850">
    <property type="entry name" value="RING/U-box"/>
    <property type="match status" value="1"/>
</dbReference>
<evidence type="ECO:0000259" key="2">
    <source>
        <dbReference type="PROSITE" id="PS50089"/>
    </source>
</evidence>
<dbReference type="Gene3D" id="3.30.40.10">
    <property type="entry name" value="Zinc/RING finger domain, C3HC4 (zinc finger)"/>
    <property type="match status" value="1"/>
</dbReference>